<dbReference type="PANTHER" id="PTHR18934">
    <property type="entry name" value="ATP-DEPENDENT RNA HELICASE"/>
    <property type="match status" value="1"/>
</dbReference>
<feature type="compositionally biased region" description="Basic and acidic residues" evidence="7">
    <location>
        <begin position="100"/>
        <end position="149"/>
    </location>
</feature>
<protein>
    <recommendedName>
        <fullName evidence="1">RNA helicase</fullName>
        <ecNumber evidence="1">3.6.4.13</ecNumber>
    </recommendedName>
</protein>
<evidence type="ECO:0000256" key="4">
    <source>
        <dbReference type="ARBA" id="ARBA00022806"/>
    </source>
</evidence>
<dbReference type="PROSITE" id="PS51192">
    <property type="entry name" value="HELICASE_ATP_BIND_1"/>
    <property type="match status" value="1"/>
</dbReference>
<evidence type="ECO:0000259" key="9">
    <source>
        <dbReference type="PROSITE" id="PS51194"/>
    </source>
</evidence>
<evidence type="ECO:0000313" key="11">
    <source>
        <dbReference type="Proteomes" id="UP001491310"/>
    </source>
</evidence>
<evidence type="ECO:0000256" key="7">
    <source>
        <dbReference type="SAM" id="MobiDB-lite"/>
    </source>
</evidence>
<comment type="similarity">
    <text evidence="6">Belongs to the DEAD box helicase family. DEAH subfamily. PRP16 sub-subfamily.</text>
</comment>
<feature type="compositionally biased region" description="Polar residues" evidence="7">
    <location>
        <begin position="1185"/>
        <end position="1195"/>
    </location>
</feature>
<proteinExistence type="inferred from homology"/>
<evidence type="ECO:0000256" key="6">
    <source>
        <dbReference type="ARBA" id="ARBA00038040"/>
    </source>
</evidence>
<dbReference type="InterPro" id="IPR002464">
    <property type="entry name" value="DNA/RNA_helicase_DEAH_CS"/>
</dbReference>
<dbReference type="SMART" id="SM00487">
    <property type="entry name" value="DEXDc"/>
    <property type="match status" value="1"/>
</dbReference>
<keyword evidence="3" id="KW-0378">Hydrolase</keyword>
<name>A0ABR2YR74_9CHLO</name>
<dbReference type="CDD" id="cd17983">
    <property type="entry name" value="DEXHc_DHX38"/>
    <property type="match status" value="1"/>
</dbReference>
<dbReference type="PROSITE" id="PS51194">
    <property type="entry name" value="HELICASE_CTER"/>
    <property type="match status" value="1"/>
</dbReference>
<feature type="region of interest" description="Disordered" evidence="7">
    <location>
        <begin position="1171"/>
        <end position="1195"/>
    </location>
</feature>
<feature type="region of interest" description="Disordered" evidence="7">
    <location>
        <begin position="444"/>
        <end position="471"/>
    </location>
</feature>
<comment type="caution">
    <text evidence="10">The sequence shown here is derived from an EMBL/GenBank/DDBJ whole genome shotgun (WGS) entry which is preliminary data.</text>
</comment>
<dbReference type="InterPro" id="IPR011709">
    <property type="entry name" value="DEAD-box_helicase_OB_fold"/>
</dbReference>
<dbReference type="SMART" id="SM00490">
    <property type="entry name" value="HELICc"/>
    <property type="match status" value="1"/>
</dbReference>
<sequence>MVDEQQEGGLIIPQGKDRHEFRAPAPRTSLLGLDKLAKQKRLESGQPTVQLGKRLRQDEDEDMDTLPSTSGRLDADAAPQRQYRGQRIETPSYPGGVNQRVRDDIAERKRERGREGGREDRHSRSERDRHRSRPGSERGEDRDGWERSTPRRQSAVEDEWEATPARGGEGSHKGSSSRRPGTGASTWDYLASPAPSPVRAGSAGGVAQPRKRSSVRFVEDSPMLTPSWKSAAWNKKPAAPYNGSGVERSPELQGAGGAAVPGDAEWEHAEAQADRDWYDQEEGGGVDETHEPFVGDDALFEKRAAEMQKKLTRRDGSMMTLAQSKRASELQRDITAWEENRLFRSGVVSLREVDTDFTNDDDVRAILIVHDTKPPFLDGRVVYTKQSQAVLPLRDPTSDMAVIARNGSQLVREVREKKEKNKSRQRFWELAGSKMGKITGLTEEEKAEGTRAKDALEEEAGGMEDGEDGDYKGKSQFFTHLKKSEANSDFARNKTMSEQRRFLPVYEVRDELLQVIRENQVVIVVGETGSGKTTQMTQYLHEDGYTDVGMVGCTQPRRVAAMSVAKRVSEEMGGELGQEVGYAIRFEDCTSENTVIKYMTDGVLLRETLREGDLDNYSAIIMDEAHERSLNTDVLFGILRQVVARRRDFHLVVTSATLDSKKFADFFGGVPVFNIPGRTFPVEVMFSKTPQEDYVEAAVKQAIAVHLGHPEGDILIFMTGQEEIEATCFSLQERIDHLGEKVPPLLILPIYSQLPSDLQAKIFDKAPEGSRKCIVSTNIAETSLTVDGILYVIDTGYCKMKVYNPKMGMDALQVFPESQAAANQRSGRAGRTGPGTCWRLFTETAFRQELLAVSVPEIQRTNLGNVVLLLKSLNVDNLLDFGFMDPPPKENLVNSMFQLWALGALDNTGALTPIGRKMVEFPLDPPLAKMLLVGAELGCADEVLVIVSMLSVPSAFFRPPDRAEESDAAREKFFVPESDHLTMLHMYQQWKKNGYRADWCSDHFLQAKVLRKAKEVRQQLADIMEQQKIPIRSAGSDWDTVRKAICAAYFHNAAKLKGIGEYVNCRTGIPCFLHPSSALYGLGYTPDYIIYHELVYTTKEYMQCVTAVEPEWLAEFGPMFFSIKENHSSRLDARAKQKAAKLAMESEMGVAAAAAAKARAEEAAKETAVRASQRSAIATPGMRTPATTPRRSFGL</sequence>
<dbReference type="InterPro" id="IPR011545">
    <property type="entry name" value="DEAD/DEAH_box_helicase_dom"/>
</dbReference>
<dbReference type="PROSITE" id="PS00690">
    <property type="entry name" value="DEAH_ATP_HELICASE"/>
    <property type="match status" value="1"/>
</dbReference>
<keyword evidence="2" id="KW-0547">Nucleotide-binding</keyword>
<dbReference type="Pfam" id="PF07717">
    <property type="entry name" value="OB_NTP_bind"/>
    <property type="match status" value="1"/>
</dbReference>
<dbReference type="InterPro" id="IPR027417">
    <property type="entry name" value="P-loop_NTPase"/>
</dbReference>
<dbReference type="CDD" id="cd18791">
    <property type="entry name" value="SF2_C_RHA"/>
    <property type="match status" value="1"/>
</dbReference>
<dbReference type="InterPro" id="IPR007502">
    <property type="entry name" value="Helicase-assoc_dom"/>
</dbReference>
<evidence type="ECO:0000256" key="2">
    <source>
        <dbReference type="ARBA" id="ARBA00022741"/>
    </source>
</evidence>
<dbReference type="Pfam" id="PF00271">
    <property type="entry name" value="Helicase_C"/>
    <property type="match status" value="1"/>
</dbReference>
<feature type="region of interest" description="Disordered" evidence="7">
    <location>
        <begin position="240"/>
        <end position="273"/>
    </location>
</feature>
<dbReference type="PANTHER" id="PTHR18934:SF91">
    <property type="entry name" value="PRE-MRNA-SPLICING FACTOR ATP-DEPENDENT RNA HELICASE PRP16"/>
    <property type="match status" value="1"/>
</dbReference>
<organism evidence="10 11">
    <name type="scientific">Coccomyxa subellipsoidea</name>
    <dbReference type="NCBI Taxonomy" id="248742"/>
    <lineage>
        <taxon>Eukaryota</taxon>
        <taxon>Viridiplantae</taxon>
        <taxon>Chlorophyta</taxon>
        <taxon>core chlorophytes</taxon>
        <taxon>Trebouxiophyceae</taxon>
        <taxon>Trebouxiophyceae incertae sedis</taxon>
        <taxon>Coccomyxaceae</taxon>
        <taxon>Coccomyxa</taxon>
    </lineage>
</organism>
<dbReference type="Pfam" id="PF00270">
    <property type="entry name" value="DEAD"/>
    <property type="match status" value="1"/>
</dbReference>
<dbReference type="SUPFAM" id="SSF52540">
    <property type="entry name" value="P-loop containing nucleoside triphosphate hydrolases"/>
    <property type="match status" value="1"/>
</dbReference>
<dbReference type="Pfam" id="PF04408">
    <property type="entry name" value="WHD_HA2"/>
    <property type="match status" value="1"/>
</dbReference>
<evidence type="ECO:0000259" key="8">
    <source>
        <dbReference type="PROSITE" id="PS51192"/>
    </source>
</evidence>
<dbReference type="InterPro" id="IPR014001">
    <property type="entry name" value="Helicase_ATP-bd"/>
</dbReference>
<dbReference type="Proteomes" id="UP001491310">
    <property type="component" value="Unassembled WGS sequence"/>
</dbReference>
<keyword evidence="4" id="KW-0347">Helicase</keyword>
<dbReference type="Gene3D" id="3.40.50.300">
    <property type="entry name" value="P-loop containing nucleotide triphosphate hydrolases"/>
    <property type="match status" value="2"/>
</dbReference>
<evidence type="ECO:0000256" key="1">
    <source>
        <dbReference type="ARBA" id="ARBA00012552"/>
    </source>
</evidence>
<feature type="compositionally biased region" description="Acidic residues" evidence="7">
    <location>
        <begin position="456"/>
        <end position="468"/>
    </location>
</feature>
<evidence type="ECO:0000256" key="5">
    <source>
        <dbReference type="ARBA" id="ARBA00022840"/>
    </source>
</evidence>
<feature type="compositionally biased region" description="Basic and acidic residues" evidence="7">
    <location>
        <begin position="444"/>
        <end position="455"/>
    </location>
</feature>
<dbReference type="Pfam" id="PF21010">
    <property type="entry name" value="HA2_C"/>
    <property type="match status" value="1"/>
</dbReference>
<gene>
    <name evidence="10" type="ORF">WJX75_000300</name>
</gene>
<feature type="domain" description="Helicase ATP-binding" evidence="8">
    <location>
        <begin position="513"/>
        <end position="676"/>
    </location>
</feature>
<dbReference type="EC" id="3.6.4.13" evidence="1"/>
<evidence type="ECO:0000256" key="3">
    <source>
        <dbReference type="ARBA" id="ARBA00022801"/>
    </source>
</evidence>
<feature type="compositionally biased region" description="Polar residues" evidence="7">
    <location>
        <begin position="173"/>
        <end position="185"/>
    </location>
</feature>
<keyword evidence="11" id="KW-1185">Reference proteome</keyword>
<dbReference type="EMBL" id="JALJOT010000006">
    <property type="protein sequence ID" value="KAK9909307.1"/>
    <property type="molecule type" value="Genomic_DNA"/>
</dbReference>
<keyword evidence="5" id="KW-0067">ATP-binding</keyword>
<accession>A0ABR2YR74</accession>
<dbReference type="Gene3D" id="1.20.120.1080">
    <property type="match status" value="1"/>
</dbReference>
<dbReference type="SMART" id="SM00847">
    <property type="entry name" value="HA2"/>
    <property type="match status" value="1"/>
</dbReference>
<feature type="region of interest" description="Disordered" evidence="7">
    <location>
        <begin position="1"/>
        <end position="218"/>
    </location>
</feature>
<reference evidence="10 11" key="1">
    <citation type="journal article" date="2024" name="Nat. Commun.">
        <title>Phylogenomics reveals the evolutionary origins of lichenization in chlorophyte algae.</title>
        <authorList>
            <person name="Puginier C."/>
            <person name="Libourel C."/>
            <person name="Otte J."/>
            <person name="Skaloud P."/>
            <person name="Haon M."/>
            <person name="Grisel S."/>
            <person name="Petersen M."/>
            <person name="Berrin J.G."/>
            <person name="Delaux P.M."/>
            <person name="Dal Grande F."/>
            <person name="Keller J."/>
        </authorList>
    </citation>
    <scope>NUCLEOTIDE SEQUENCE [LARGE SCALE GENOMIC DNA]</scope>
    <source>
        <strain evidence="10 11">SAG 216-7</strain>
    </source>
</reference>
<dbReference type="InterPro" id="IPR048333">
    <property type="entry name" value="HA2_WH"/>
</dbReference>
<evidence type="ECO:0000313" key="10">
    <source>
        <dbReference type="EMBL" id="KAK9909307.1"/>
    </source>
</evidence>
<feature type="domain" description="Helicase C-terminal" evidence="9">
    <location>
        <begin position="698"/>
        <end position="874"/>
    </location>
</feature>
<dbReference type="InterPro" id="IPR001650">
    <property type="entry name" value="Helicase_C-like"/>
</dbReference>